<organism evidence="1 2">
    <name type="scientific">Frateuria flava</name>
    <dbReference type="NCBI Taxonomy" id="2821489"/>
    <lineage>
        <taxon>Bacteria</taxon>
        <taxon>Pseudomonadati</taxon>
        <taxon>Pseudomonadota</taxon>
        <taxon>Gammaproteobacteria</taxon>
        <taxon>Lysobacterales</taxon>
        <taxon>Rhodanobacteraceae</taxon>
        <taxon>Frateuria</taxon>
    </lineage>
</organism>
<proteinExistence type="predicted"/>
<keyword evidence="2" id="KW-1185">Reference proteome</keyword>
<accession>A0ABS4DNK9</accession>
<name>A0ABS4DNK9_9GAMM</name>
<evidence type="ECO:0000313" key="1">
    <source>
        <dbReference type="EMBL" id="MBP1474600.1"/>
    </source>
</evidence>
<sequence length="215" mass="24151">MNAQFATTLLPLPAALQSRSLPGCGPPARRRPGDGLSIRAKALVRFNRLLGRLQHVPLEREQLVAAWRELSDRSSRERCAAGIEQRLQLAVAVERMIRDTTWQAANEAIAPARVVVGYIHGKHELVPRQAARLDDAIVVDAAWPQLGGEVNSYLDYCRLREIEAELRGCPVGQFTFTREDWQQARHAESRLLAHVRRVGQTSYLSAETTALFRIR</sequence>
<comment type="caution">
    <text evidence="1">The sequence shown here is derived from an EMBL/GenBank/DDBJ whole genome shotgun (WGS) entry which is preliminary data.</text>
</comment>
<protein>
    <submittedName>
        <fullName evidence="1">Uncharacterized protein</fullName>
    </submittedName>
</protein>
<reference evidence="1 2" key="1">
    <citation type="submission" date="2021-04" db="EMBL/GenBank/DDBJ databases">
        <authorList>
            <person name="Huq M.A."/>
        </authorList>
    </citation>
    <scope>NUCLEOTIDE SEQUENCE [LARGE SCALE GENOMIC DNA]</scope>
    <source>
        <strain evidence="1 2">MAH-13</strain>
    </source>
</reference>
<dbReference type="Proteomes" id="UP000823790">
    <property type="component" value="Unassembled WGS sequence"/>
</dbReference>
<gene>
    <name evidence="1" type="ORF">J7I44_09835</name>
</gene>
<dbReference type="EMBL" id="JAGJRS010000019">
    <property type="protein sequence ID" value="MBP1474600.1"/>
    <property type="molecule type" value="Genomic_DNA"/>
</dbReference>
<evidence type="ECO:0000313" key="2">
    <source>
        <dbReference type="Proteomes" id="UP000823790"/>
    </source>
</evidence>
<dbReference type="RefSeq" id="WP_209619658.1">
    <property type="nucleotide sequence ID" value="NZ_JAGJRS010000019.1"/>
</dbReference>